<evidence type="ECO:0000256" key="1">
    <source>
        <dbReference type="SAM" id="MobiDB-lite"/>
    </source>
</evidence>
<dbReference type="SUPFAM" id="SSF49478">
    <property type="entry name" value="Cna protein B-type domain"/>
    <property type="match status" value="1"/>
</dbReference>
<feature type="region of interest" description="Disordered" evidence="1">
    <location>
        <begin position="212"/>
        <end position="232"/>
    </location>
</feature>
<name>D5X5G4_THIK1</name>
<feature type="compositionally biased region" description="Polar residues" evidence="1">
    <location>
        <begin position="212"/>
        <end position="222"/>
    </location>
</feature>
<gene>
    <name evidence="2" type="ordered locus">Tint_2516</name>
</gene>
<dbReference type="EMBL" id="CP002021">
    <property type="protein sequence ID" value="ADG31857.1"/>
    <property type="molecule type" value="Genomic_DNA"/>
</dbReference>
<evidence type="ECO:0000313" key="2">
    <source>
        <dbReference type="EMBL" id="ADG31857.1"/>
    </source>
</evidence>
<sequence>MENVMWNYRHVAVLGLVALLAGCGGGGGGGTAPATCTADCVSGKVTNSSGGGVSDVYVTATNPATGQVCSTSPNKTSSDGSYVLSTTACGNNAVVITAPIGSDTVVNSWNPDQPSTGVNLNPGTTSSLAAFAGTWTASYSSSLPSGGDSGSCTVVVNQSGVIDATQNVNNCTSNLYGSFTLTGALNDQGQFMGNTSTGATYIGQFDATNKSANGTWQNSGNTDKGPWLASLP</sequence>
<dbReference type="AlphaFoldDB" id="D5X5G4"/>
<dbReference type="STRING" id="75379.Tint_2516"/>
<dbReference type="HOGENOM" id="CLU_1194439_0_0_4"/>
<accession>D5X5G4</accession>
<organism evidence="2">
    <name type="scientific">Thiomonas intermedia (strain K12)</name>
    <name type="common">Thiobacillus intermedius</name>
    <dbReference type="NCBI Taxonomy" id="75379"/>
    <lineage>
        <taxon>Bacteria</taxon>
        <taxon>Pseudomonadati</taxon>
        <taxon>Pseudomonadota</taxon>
        <taxon>Betaproteobacteria</taxon>
        <taxon>Burkholderiales</taxon>
        <taxon>Thiomonas</taxon>
    </lineage>
</organism>
<reference evidence="2" key="1">
    <citation type="submission" date="2010-04" db="EMBL/GenBank/DDBJ databases">
        <title>Complete sequence of Thiomonas intermedia K12.</title>
        <authorList>
            <consortium name="US DOE Joint Genome Institute"/>
            <person name="Lucas S."/>
            <person name="Copeland A."/>
            <person name="Lapidus A."/>
            <person name="Cheng J.-F."/>
            <person name="Bruce D."/>
            <person name="Goodwin L."/>
            <person name="Pitluck S."/>
            <person name="Davenport K."/>
            <person name="Detter J.C."/>
            <person name="Han C."/>
            <person name="Tapia R."/>
            <person name="Land M."/>
            <person name="Hauser L."/>
            <person name="Kyrpides N."/>
            <person name="Ovchinnikova G."/>
            <person name="Kerfeld C.A."/>
            <person name="Cannon G.C."/>
            <person name="Heinhorst S."/>
            <person name="Woyke T."/>
        </authorList>
    </citation>
    <scope>NUCLEOTIDE SEQUENCE [LARGE SCALE GENOMIC DNA]</scope>
    <source>
        <strain evidence="2">K12</strain>
    </source>
</reference>
<dbReference type="KEGG" id="tin:Tint_2516"/>
<protein>
    <submittedName>
        <fullName evidence="2">Uncharacterized protein</fullName>
    </submittedName>
</protein>
<proteinExistence type="predicted"/>